<name>A0A2U9IJN1_9CREN</name>
<organism evidence="2 3">
    <name type="scientific">Acidianus sulfidivorans JP7</name>
    <dbReference type="NCBI Taxonomy" id="619593"/>
    <lineage>
        <taxon>Archaea</taxon>
        <taxon>Thermoproteota</taxon>
        <taxon>Thermoprotei</taxon>
        <taxon>Sulfolobales</taxon>
        <taxon>Sulfolobaceae</taxon>
        <taxon>Acidianus</taxon>
    </lineage>
</organism>
<keyword evidence="2" id="KW-0808">Transferase</keyword>
<dbReference type="OrthoDB" id="275825at2157"/>
<dbReference type="PANTHER" id="PTHR34203">
    <property type="entry name" value="METHYLTRANSFERASE, FKBM FAMILY PROTEIN"/>
    <property type="match status" value="1"/>
</dbReference>
<dbReference type="AlphaFoldDB" id="A0A2U9IJN1"/>
<reference evidence="2 3" key="1">
    <citation type="submission" date="2018-05" db="EMBL/GenBank/DDBJ databases">
        <title>Complete Genome Sequences of Extremely Thermoacidophilic, Metal-Mobilizing Type-Strain Members of the Archaeal Family Sulfolobaceae: Acidianus brierleyi DSM-1651T, Acidianus sulfidivorans DSM-18786T, Metallosphaera hakonensis DSM-7519T, and Metallosphaera prunae DSM-10039T.</title>
        <authorList>
            <person name="Counts J.A."/>
            <person name="Kelly R.M."/>
        </authorList>
    </citation>
    <scope>NUCLEOTIDE SEQUENCE [LARGE SCALE GENOMIC DNA]</scope>
    <source>
        <strain evidence="2 3">JP7</strain>
    </source>
</reference>
<dbReference type="EMBL" id="CP029288">
    <property type="protein sequence ID" value="AWR96251.1"/>
    <property type="molecule type" value="Genomic_DNA"/>
</dbReference>
<dbReference type="InterPro" id="IPR006342">
    <property type="entry name" value="FkbM_mtfrase"/>
</dbReference>
<dbReference type="CDD" id="cd02440">
    <property type="entry name" value="AdoMet_MTases"/>
    <property type="match status" value="1"/>
</dbReference>
<evidence type="ECO:0000313" key="2">
    <source>
        <dbReference type="EMBL" id="AWR96251.1"/>
    </source>
</evidence>
<dbReference type="InterPro" id="IPR052514">
    <property type="entry name" value="SAM-dependent_MTase"/>
</dbReference>
<dbReference type="KEGG" id="asul:DFR86_00960"/>
<dbReference type="GO" id="GO:0032259">
    <property type="term" value="P:methylation"/>
    <property type="evidence" value="ECO:0007669"/>
    <property type="project" value="UniProtKB-KW"/>
</dbReference>
<protein>
    <submittedName>
        <fullName evidence="2">FkbM family methyltransferase</fullName>
    </submittedName>
</protein>
<keyword evidence="3" id="KW-1185">Reference proteome</keyword>
<dbReference type="InterPro" id="IPR029063">
    <property type="entry name" value="SAM-dependent_MTases_sf"/>
</dbReference>
<dbReference type="RefSeq" id="WP_110379141.1">
    <property type="nucleotide sequence ID" value="NZ_CP029288.2"/>
</dbReference>
<dbReference type="NCBIfam" id="TIGR01444">
    <property type="entry name" value="fkbM_fam"/>
    <property type="match status" value="1"/>
</dbReference>
<dbReference type="PANTHER" id="PTHR34203:SF15">
    <property type="entry name" value="SLL1173 PROTEIN"/>
    <property type="match status" value="1"/>
</dbReference>
<dbReference type="SUPFAM" id="SSF53335">
    <property type="entry name" value="S-adenosyl-L-methionine-dependent methyltransferases"/>
    <property type="match status" value="1"/>
</dbReference>
<dbReference type="GO" id="GO:0008168">
    <property type="term" value="F:methyltransferase activity"/>
    <property type="evidence" value="ECO:0007669"/>
    <property type="project" value="UniProtKB-KW"/>
</dbReference>
<evidence type="ECO:0000259" key="1">
    <source>
        <dbReference type="Pfam" id="PF05050"/>
    </source>
</evidence>
<dbReference type="GeneID" id="36836495"/>
<dbReference type="Pfam" id="PF05050">
    <property type="entry name" value="Methyltransf_21"/>
    <property type="match status" value="1"/>
</dbReference>
<evidence type="ECO:0000313" key="3">
    <source>
        <dbReference type="Proteomes" id="UP000248410"/>
    </source>
</evidence>
<dbReference type="Gene3D" id="3.40.50.150">
    <property type="entry name" value="Vaccinia Virus protein VP39"/>
    <property type="match status" value="1"/>
</dbReference>
<accession>A0A2U9IJN1</accession>
<proteinExistence type="predicted"/>
<gene>
    <name evidence="2" type="ORF">DFR86_00960</name>
</gene>
<sequence length="318" mass="36238">MSLETKLRQFYYGLIASLNLFKNWYEVSYSFYKGKDKIFIRLKDGSEGYCDRKCVEALYSLKVKYKVNLNLHFENGKLYCNGKEVSTRTYGEILFSCTGWEKDNNLWYNTQYDVKAVVAAASFLEVFRLNDYATYSVEGREVVDIGANVGDSAIYFAKRGAKKVYAFEPLPSIYEIALKNVKVNNVDDRVVLFNAGVSDKDGVMKVPLSVDVDESIVFKPNEKGGEVEVPVYSLDRIVKEIVKDPYLLKMDCEGCEVNVILNSSDNALKSFDKIIFESHSNASKLIKRLKSLGFNCTWKEADPITLKKELSMVYCEKT</sequence>
<keyword evidence="2" id="KW-0489">Methyltransferase</keyword>
<dbReference type="Proteomes" id="UP000248410">
    <property type="component" value="Chromosome"/>
</dbReference>
<feature type="domain" description="Methyltransferase FkbM" evidence="1">
    <location>
        <begin position="144"/>
        <end position="294"/>
    </location>
</feature>